<accession>A0ABS9DBC2</accession>
<reference evidence="1 2" key="1">
    <citation type="submission" date="2022-01" db="EMBL/GenBank/DDBJ databases">
        <title>Paraglaciecola sp. G1-23.</title>
        <authorList>
            <person name="Jin M.S."/>
            <person name="Han D.M."/>
            <person name="Kim H.M."/>
            <person name="Jeon C.O."/>
        </authorList>
    </citation>
    <scope>NUCLEOTIDE SEQUENCE [LARGE SCALE GENOMIC DNA]</scope>
    <source>
        <strain evidence="1 2">G1-23</strain>
    </source>
</reference>
<evidence type="ECO:0000313" key="1">
    <source>
        <dbReference type="EMBL" id="MCF2950255.1"/>
    </source>
</evidence>
<gene>
    <name evidence="1" type="ORF">L0668_19260</name>
</gene>
<dbReference type="RefSeq" id="WP_235314355.1">
    <property type="nucleotide sequence ID" value="NZ_JAKGAS010000016.1"/>
</dbReference>
<comment type="caution">
    <text evidence="1">The sequence shown here is derived from an EMBL/GenBank/DDBJ whole genome shotgun (WGS) entry which is preliminary data.</text>
</comment>
<sequence>MIVNNKFVDINSNNRNRFVFCLIKADHYRSNYKGTPKSGFREWGVVDQNRNKKQAYFQLKQVIEMWK</sequence>
<name>A0ABS9DBC2_9ALTE</name>
<protein>
    <submittedName>
        <fullName evidence="1">Uncharacterized protein</fullName>
    </submittedName>
</protein>
<dbReference type="Proteomes" id="UP001521137">
    <property type="component" value="Unassembled WGS sequence"/>
</dbReference>
<evidence type="ECO:0000313" key="2">
    <source>
        <dbReference type="Proteomes" id="UP001521137"/>
    </source>
</evidence>
<proteinExistence type="predicted"/>
<keyword evidence="2" id="KW-1185">Reference proteome</keyword>
<organism evidence="1 2">
    <name type="scientific">Paraglaciecola algarum</name>
    <dbReference type="NCBI Taxonomy" id="3050085"/>
    <lineage>
        <taxon>Bacteria</taxon>
        <taxon>Pseudomonadati</taxon>
        <taxon>Pseudomonadota</taxon>
        <taxon>Gammaproteobacteria</taxon>
        <taxon>Alteromonadales</taxon>
        <taxon>Alteromonadaceae</taxon>
        <taxon>Paraglaciecola</taxon>
    </lineage>
</organism>
<dbReference type="EMBL" id="JAKGAS010000016">
    <property type="protein sequence ID" value="MCF2950255.1"/>
    <property type="molecule type" value="Genomic_DNA"/>
</dbReference>